<dbReference type="Proteomes" id="UP000029223">
    <property type="component" value="Unassembled WGS sequence"/>
</dbReference>
<name>A0ABQ0JD96_9VIBR</name>
<sequence length="37" mass="4429">MAYRSIAYRADEFIDKSREQRVPEKETGTRCDSIMQF</sequence>
<reference evidence="2" key="1">
    <citation type="submission" date="2014-09" db="EMBL/GenBank/DDBJ databases">
        <title>Vibrio variabilis JCM 19239. (C206) whole genome shotgun sequence.</title>
        <authorList>
            <person name="Sawabe T."/>
            <person name="Meirelles P."/>
            <person name="Nakanishi M."/>
            <person name="Sayaka M."/>
            <person name="Hattori M."/>
            <person name="Ohkuma M."/>
        </authorList>
    </citation>
    <scope>NUCLEOTIDE SEQUENCE [LARGE SCALE GENOMIC DNA]</scope>
    <source>
        <strain evidence="2">JCM 19239</strain>
    </source>
</reference>
<evidence type="ECO:0000313" key="1">
    <source>
        <dbReference type="EMBL" id="GAL26724.1"/>
    </source>
</evidence>
<accession>A0ABQ0JD96</accession>
<reference evidence="2" key="2">
    <citation type="submission" date="2014-09" db="EMBL/GenBank/DDBJ databases">
        <authorList>
            <consortium name="NBRP consortium"/>
            <person name="Sawabe T."/>
            <person name="Meirelles P."/>
            <person name="Nakanishi M."/>
            <person name="Sayaka M."/>
            <person name="Hattori M."/>
            <person name="Ohkuma M."/>
        </authorList>
    </citation>
    <scope>NUCLEOTIDE SEQUENCE [LARGE SCALE GENOMIC DNA]</scope>
    <source>
        <strain evidence="2">JCM 19239</strain>
    </source>
</reference>
<organism evidence="1 2">
    <name type="scientific">Vibrio variabilis</name>
    <dbReference type="NCBI Taxonomy" id="990271"/>
    <lineage>
        <taxon>Bacteria</taxon>
        <taxon>Pseudomonadati</taxon>
        <taxon>Pseudomonadota</taxon>
        <taxon>Gammaproteobacteria</taxon>
        <taxon>Vibrionales</taxon>
        <taxon>Vibrionaceae</taxon>
        <taxon>Vibrio</taxon>
    </lineage>
</organism>
<evidence type="ECO:0000313" key="2">
    <source>
        <dbReference type="Proteomes" id="UP000029223"/>
    </source>
</evidence>
<protein>
    <submittedName>
        <fullName evidence="1">Uncharacterized protein</fullName>
    </submittedName>
</protein>
<comment type="caution">
    <text evidence="1">The sequence shown here is derived from an EMBL/GenBank/DDBJ whole genome shotgun (WGS) entry which is preliminary data.</text>
</comment>
<gene>
    <name evidence="1" type="ORF">JCM19239_5225</name>
</gene>
<keyword evidence="2" id="KW-1185">Reference proteome</keyword>
<dbReference type="EMBL" id="BBMS01000021">
    <property type="protein sequence ID" value="GAL26724.1"/>
    <property type="molecule type" value="Genomic_DNA"/>
</dbReference>
<proteinExistence type="predicted"/>